<reference evidence="2" key="1">
    <citation type="journal article" date="2023" name="Plant J.">
        <title>Genome sequences and population genomics provide insights into the demographic history, inbreeding, and mutation load of two 'living fossil' tree species of Dipteronia.</title>
        <authorList>
            <person name="Feng Y."/>
            <person name="Comes H.P."/>
            <person name="Chen J."/>
            <person name="Zhu S."/>
            <person name="Lu R."/>
            <person name="Zhang X."/>
            <person name="Li P."/>
            <person name="Qiu J."/>
            <person name="Olsen K.M."/>
            <person name="Qiu Y."/>
        </authorList>
    </citation>
    <scope>NUCLEOTIDE SEQUENCE</scope>
    <source>
        <strain evidence="2">NBL</strain>
    </source>
</reference>
<evidence type="ECO:0000313" key="3">
    <source>
        <dbReference type="Proteomes" id="UP001281410"/>
    </source>
</evidence>
<dbReference type="AlphaFoldDB" id="A0AAE0AKB9"/>
<accession>A0AAE0AKB9</accession>
<sequence>MEEQVANSDNFVKFIWQGICPPKVENFVWQLLKERVMVRQVIQRLYRSLVFNLECPLCNKEEESPSHLFLTCRWAWIIWSKCIGVWGVLSCSPKTIMEWAAGWTYLCPTPSSDRVWNMVFFVVVWMIWEFRNQKVFKEKEADLMLAVDTINFRIACWYKFHGFGSKELITSILLNMPGLCKEAKRRILSISEGLKFNVDGSSRGIQTQLGL</sequence>
<comment type="caution">
    <text evidence="2">The sequence shown here is derived from an EMBL/GenBank/DDBJ whole genome shotgun (WGS) entry which is preliminary data.</text>
</comment>
<evidence type="ECO:0000259" key="1">
    <source>
        <dbReference type="Pfam" id="PF13966"/>
    </source>
</evidence>
<dbReference type="Proteomes" id="UP001281410">
    <property type="component" value="Unassembled WGS sequence"/>
</dbReference>
<name>A0AAE0AKB9_9ROSI</name>
<proteinExistence type="predicted"/>
<evidence type="ECO:0000313" key="2">
    <source>
        <dbReference type="EMBL" id="KAK3219658.1"/>
    </source>
</evidence>
<organism evidence="2 3">
    <name type="scientific">Dipteronia sinensis</name>
    <dbReference type="NCBI Taxonomy" id="43782"/>
    <lineage>
        <taxon>Eukaryota</taxon>
        <taxon>Viridiplantae</taxon>
        <taxon>Streptophyta</taxon>
        <taxon>Embryophyta</taxon>
        <taxon>Tracheophyta</taxon>
        <taxon>Spermatophyta</taxon>
        <taxon>Magnoliopsida</taxon>
        <taxon>eudicotyledons</taxon>
        <taxon>Gunneridae</taxon>
        <taxon>Pentapetalae</taxon>
        <taxon>rosids</taxon>
        <taxon>malvids</taxon>
        <taxon>Sapindales</taxon>
        <taxon>Sapindaceae</taxon>
        <taxon>Hippocastanoideae</taxon>
        <taxon>Acereae</taxon>
        <taxon>Dipteronia</taxon>
    </lineage>
</organism>
<feature type="domain" description="Reverse transcriptase zinc-binding" evidence="1">
    <location>
        <begin position="7"/>
        <end position="79"/>
    </location>
</feature>
<dbReference type="EMBL" id="JANJYJ010000004">
    <property type="protein sequence ID" value="KAK3219658.1"/>
    <property type="molecule type" value="Genomic_DNA"/>
</dbReference>
<protein>
    <recommendedName>
        <fullName evidence="1">Reverse transcriptase zinc-binding domain-containing protein</fullName>
    </recommendedName>
</protein>
<keyword evidence="3" id="KW-1185">Reference proteome</keyword>
<dbReference type="InterPro" id="IPR026960">
    <property type="entry name" value="RVT-Znf"/>
</dbReference>
<dbReference type="Pfam" id="PF13966">
    <property type="entry name" value="zf-RVT"/>
    <property type="match status" value="1"/>
</dbReference>
<gene>
    <name evidence="2" type="ORF">Dsin_013628</name>
</gene>